<dbReference type="InterPro" id="IPR048538">
    <property type="entry name" value="Rrn7_cyclin_C"/>
</dbReference>
<evidence type="ECO:0000256" key="1">
    <source>
        <dbReference type="ARBA" id="ARBA00004604"/>
    </source>
</evidence>
<comment type="subcellular location">
    <subcellularLocation>
        <location evidence="1">Nucleus</location>
        <location evidence="1">Nucleolus</location>
    </subcellularLocation>
</comment>
<keyword evidence="5" id="KW-0862">Zinc</keyword>
<dbReference type="PANTHER" id="PTHR31576:SF2">
    <property type="entry name" value="TATA BOX-BINDING PROTEIN-ASSOCIATED FACTOR RNA POLYMERASE I SUBUNIT B"/>
    <property type="match status" value="1"/>
</dbReference>
<evidence type="ECO:0000256" key="8">
    <source>
        <dbReference type="ARBA" id="ARBA00023163"/>
    </source>
</evidence>
<dbReference type="PANTHER" id="PTHR31576">
    <property type="entry name" value="TATA BOX-BINDING PROTEIN-ASSOCIATED FACTOR RNA POLYMERASE I SUBUNIT B"/>
    <property type="match status" value="1"/>
</dbReference>
<evidence type="ECO:0000256" key="5">
    <source>
        <dbReference type="ARBA" id="ARBA00022833"/>
    </source>
</evidence>
<protein>
    <recommendedName>
        <fullName evidence="10">Rrn7/TAF1B C-terminal cyclin domain-containing protein</fullName>
    </recommendedName>
</protein>
<evidence type="ECO:0000313" key="11">
    <source>
        <dbReference type="EMBL" id="WFD48468.1"/>
    </source>
</evidence>
<proteinExistence type="inferred from homology"/>
<reference evidence="11 12" key="1">
    <citation type="journal article" date="2020" name="Elife">
        <title>Loss of centromere function drives karyotype evolution in closely related Malassezia species.</title>
        <authorList>
            <person name="Sankaranarayanan S.R."/>
            <person name="Ianiri G."/>
            <person name="Coelho M.A."/>
            <person name="Reza M.H."/>
            <person name="Thimmappa B.C."/>
            <person name="Ganguly P."/>
            <person name="Vadnala R.N."/>
            <person name="Sun S."/>
            <person name="Siddharthan R."/>
            <person name="Tellgren-Roth C."/>
            <person name="Dawson T.L."/>
            <person name="Heitman J."/>
            <person name="Sanyal K."/>
        </authorList>
    </citation>
    <scope>NUCLEOTIDE SEQUENCE [LARGE SCALE GENOMIC DNA]</scope>
    <source>
        <strain evidence="11">CBS14141</strain>
    </source>
</reference>
<keyword evidence="8" id="KW-0804">Transcription</keyword>
<evidence type="ECO:0000256" key="7">
    <source>
        <dbReference type="ARBA" id="ARBA00023125"/>
    </source>
</evidence>
<name>A0ABY8EW62_MALFU</name>
<keyword evidence="4" id="KW-0863">Zinc-finger</keyword>
<sequence>MDIHRRVAEMATRLALDFGVAWPEVNAPPMLARMVHAMLLPAPVYVAAKALLAHLRIDMHVRNVSAQLPRQAREGRARSIHSYARNAAIPRCVMLMAAVVVVLKLRYGLDGEPRADPLHALPDFDAWLDALSRTTEPGAAAGGDAGAPRPWDTDVDLLGLSDAHIDAYLDFVEQTYTPPYIPPSMRALRRDGITDLLSCAPAPDARPVDVAALARADDARAAAHRAALYAHDAPPAPAAARAAGEAYPVYAHDPSGAWPRAYTRVLACAQRVLGLDPVRAAPFQAHDVRHLRDADVLHVAVLQLDEALVTTLHRRRVARK</sequence>
<evidence type="ECO:0000256" key="4">
    <source>
        <dbReference type="ARBA" id="ARBA00022771"/>
    </source>
</evidence>
<dbReference type="InterPro" id="IPR033599">
    <property type="entry name" value="TAF1B/Rrn7"/>
</dbReference>
<feature type="domain" description="Rrn7/TAF1B C-terminal cyclin" evidence="10">
    <location>
        <begin position="2"/>
        <end position="175"/>
    </location>
</feature>
<keyword evidence="6" id="KW-0805">Transcription regulation</keyword>
<evidence type="ECO:0000256" key="3">
    <source>
        <dbReference type="ARBA" id="ARBA00022723"/>
    </source>
</evidence>
<accession>A0ABY8EW62</accession>
<keyword evidence="7" id="KW-0238">DNA-binding</keyword>
<keyword evidence="3" id="KW-0479">Metal-binding</keyword>
<evidence type="ECO:0000256" key="6">
    <source>
        <dbReference type="ARBA" id="ARBA00023015"/>
    </source>
</evidence>
<keyword evidence="12" id="KW-1185">Reference proteome</keyword>
<evidence type="ECO:0000256" key="2">
    <source>
        <dbReference type="ARBA" id="ARBA00006899"/>
    </source>
</evidence>
<evidence type="ECO:0000259" key="10">
    <source>
        <dbReference type="Pfam" id="PF20645"/>
    </source>
</evidence>
<keyword evidence="9" id="KW-0539">Nucleus</keyword>
<dbReference type="EMBL" id="CP046236">
    <property type="protein sequence ID" value="WFD48468.1"/>
    <property type="molecule type" value="Genomic_DNA"/>
</dbReference>
<dbReference type="Proteomes" id="UP000818624">
    <property type="component" value="Chromosome 3"/>
</dbReference>
<gene>
    <name evidence="11" type="ORF">GLX27_003138</name>
</gene>
<dbReference type="Pfam" id="PF20645">
    <property type="entry name" value="Rrn7_cyclin_C"/>
    <property type="match status" value="1"/>
</dbReference>
<evidence type="ECO:0000256" key="9">
    <source>
        <dbReference type="ARBA" id="ARBA00023242"/>
    </source>
</evidence>
<comment type="similarity">
    <text evidence="2">Belongs to the RRN7/TAF1B family.</text>
</comment>
<evidence type="ECO:0000313" key="12">
    <source>
        <dbReference type="Proteomes" id="UP000818624"/>
    </source>
</evidence>
<organism evidence="11 12">
    <name type="scientific">Malassezia furfur</name>
    <name type="common">Pityriasis versicolor infection agent</name>
    <name type="synonym">Pityrosporum furfur</name>
    <dbReference type="NCBI Taxonomy" id="55194"/>
    <lineage>
        <taxon>Eukaryota</taxon>
        <taxon>Fungi</taxon>
        <taxon>Dikarya</taxon>
        <taxon>Basidiomycota</taxon>
        <taxon>Ustilaginomycotina</taxon>
        <taxon>Malasseziomycetes</taxon>
        <taxon>Malasseziales</taxon>
        <taxon>Malasseziaceae</taxon>
        <taxon>Malassezia</taxon>
    </lineage>
</organism>